<accession>A0A1I2CTH5</accession>
<organism evidence="3 4">
    <name type="scientific">Thermoflexibacter ruber</name>
    <dbReference type="NCBI Taxonomy" id="1003"/>
    <lineage>
        <taxon>Bacteria</taxon>
        <taxon>Pseudomonadati</taxon>
        <taxon>Bacteroidota</taxon>
        <taxon>Cytophagia</taxon>
        <taxon>Cytophagales</taxon>
        <taxon>Thermoflexibacteraceae</taxon>
        <taxon>Thermoflexibacter</taxon>
    </lineage>
</organism>
<dbReference type="PANTHER" id="PTHR39082:SF1">
    <property type="entry name" value="SCAVENGER RECEPTOR CLASS A MEMBER 3"/>
    <property type="match status" value="1"/>
</dbReference>
<sequence>MENTVAKKLEALLKLQNIDSKLDEIRKVRGDLPVEVQDLEDEIAGYETRIGKFKEELNVLNEAISKHKIEIKEAERLIEKYQQQQNNVKNNREFEAIAKEIELQDLEIQLAKKKIKETLAKIEKKEEAIEETENILAERHKDLKNKRKELDTIMAESEEDEDKLLKEREKRAKAIEPRLYKSYTKIRENAQNGLAVVVVKRDACGGCFNVVPPQRQAEIREKKKIIVCEHCGRVLADVEEVVVVEKEKTKKTSLRKKVAELNNPVKVIEE</sequence>
<evidence type="ECO:0000313" key="3">
    <source>
        <dbReference type="EMBL" id="SFE71621.1"/>
    </source>
</evidence>
<dbReference type="Gene3D" id="1.10.287.1490">
    <property type="match status" value="1"/>
</dbReference>
<dbReference type="AlphaFoldDB" id="A0A1I2CTH5"/>
<dbReference type="InterPro" id="IPR003743">
    <property type="entry name" value="Zf-RING_7"/>
</dbReference>
<dbReference type="RefSeq" id="WP_091540713.1">
    <property type="nucleotide sequence ID" value="NZ_FONY01000005.1"/>
</dbReference>
<evidence type="ECO:0000259" key="2">
    <source>
        <dbReference type="Pfam" id="PF02591"/>
    </source>
</evidence>
<evidence type="ECO:0000313" key="4">
    <source>
        <dbReference type="Proteomes" id="UP000199513"/>
    </source>
</evidence>
<dbReference type="OrthoDB" id="9795058at2"/>
<protein>
    <recommendedName>
        <fullName evidence="2">C4-type zinc ribbon domain-containing protein</fullName>
    </recommendedName>
</protein>
<dbReference type="Proteomes" id="UP000199513">
    <property type="component" value="Unassembled WGS sequence"/>
</dbReference>
<feature type="coiled-coil region" evidence="1">
    <location>
        <begin position="36"/>
        <end position="167"/>
    </location>
</feature>
<dbReference type="EMBL" id="FONY01000005">
    <property type="protein sequence ID" value="SFE71621.1"/>
    <property type="molecule type" value="Genomic_DNA"/>
</dbReference>
<proteinExistence type="predicted"/>
<gene>
    <name evidence="3" type="ORF">SAMN04488541_1005147</name>
</gene>
<dbReference type="STRING" id="1003.SAMN04488541_1005147"/>
<evidence type="ECO:0000256" key="1">
    <source>
        <dbReference type="SAM" id="Coils"/>
    </source>
</evidence>
<dbReference type="InterPro" id="IPR052376">
    <property type="entry name" value="Oxidative_Scav/Glycosyltrans"/>
</dbReference>
<name>A0A1I2CTH5_9BACT</name>
<keyword evidence="4" id="KW-1185">Reference proteome</keyword>
<reference evidence="4" key="1">
    <citation type="submission" date="2016-10" db="EMBL/GenBank/DDBJ databases">
        <authorList>
            <person name="Varghese N."/>
            <person name="Submissions S."/>
        </authorList>
    </citation>
    <scope>NUCLEOTIDE SEQUENCE [LARGE SCALE GENOMIC DNA]</scope>
    <source>
        <strain>GEY</strain>
        <strain evidence="4">DSM 9560</strain>
    </source>
</reference>
<feature type="domain" description="C4-type zinc ribbon" evidence="2">
    <location>
        <begin position="203"/>
        <end position="235"/>
    </location>
</feature>
<dbReference type="Pfam" id="PF02591">
    <property type="entry name" value="Zn_ribbon_9"/>
    <property type="match status" value="1"/>
</dbReference>
<dbReference type="PANTHER" id="PTHR39082">
    <property type="entry name" value="PHOSPHOLIPASE C-BETA-2-RELATED"/>
    <property type="match status" value="1"/>
</dbReference>
<keyword evidence="1" id="KW-0175">Coiled coil</keyword>